<comment type="caution">
    <text evidence="1">The sequence shown here is derived from an EMBL/GenBank/DDBJ whole genome shotgun (WGS) entry which is preliminary data.</text>
</comment>
<proteinExistence type="predicted"/>
<sequence>MVQLKTGLAAAEKLYWSSGSQLLKLVPVPFLIRSFLEFPELDVVRPSFLFLIPNPNLVLVFDGCDNFYSLILNVAAALPDALAYYASDLGAVLADLGLEGGDAFVHLGLAQLGAVARGATDGVSAADP</sequence>
<evidence type="ECO:0000313" key="1">
    <source>
        <dbReference type="EMBL" id="KAK7999185.1"/>
    </source>
</evidence>
<gene>
    <name evidence="1" type="ORF">PG991_014860</name>
</gene>
<organism evidence="1 2">
    <name type="scientific">Apiospora marii</name>
    <dbReference type="NCBI Taxonomy" id="335849"/>
    <lineage>
        <taxon>Eukaryota</taxon>
        <taxon>Fungi</taxon>
        <taxon>Dikarya</taxon>
        <taxon>Ascomycota</taxon>
        <taxon>Pezizomycotina</taxon>
        <taxon>Sordariomycetes</taxon>
        <taxon>Xylariomycetidae</taxon>
        <taxon>Amphisphaeriales</taxon>
        <taxon>Apiosporaceae</taxon>
        <taxon>Apiospora</taxon>
    </lineage>
</organism>
<keyword evidence="2" id="KW-1185">Reference proteome</keyword>
<reference evidence="1 2" key="1">
    <citation type="submission" date="2023-01" db="EMBL/GenBank/DDBJ databases">
        <title>Analysis of 21 Apiospora genomes using comparative genomics revels a genus with tremendous synthesis potential of carbohydrate active enzymes and secondary metabolites.</title>
        <authorList>
            <person name="Sorensen T."/>
        </authorList>
    </citation>
    <scope>NUCLEOTIDE SEQUENCE [LARGE SCALE GENOMIC DNA]</scope>
    <source>
        <strain evidence="1 2">CBS 20057</strain>
    </source>
</reference>
<evidence type="ECO:0000313" key="2">
    <source>
        <dbReference type="Proteomes" id="UP001396898"/>
    </source>
</evidence>
<protein>
    <submittedName>
        <fullName evidence="1">Uncharacterized protein</fullName>
    </submittedName>
</protein>
<name>A0ABR1R5L8_9PEZI</name>
<accession>A0ABR1R5L8</accession>
<dbReference type="Proteomes" id="UP001396898">
    <property type="component" value="Unassembled WGS sequence"/>
</dbReference>
<dbReference type="EMBL" id="JAQQWI010000019">
    <property type="protein sequence ID" value="KAK7999185.1"/>
    <property type="molecule type" value="Genomic_DNA"/>
</dbReference>